<reference evidence="1 2" key="1">
    <citation type="submission" date="2023-02" db="EMBL/GenBank/DDBJ databases">
        <title>LHISI_Scaffold_Assembly.</title>
        <authorList>
            <person name="Stuart O.P."/>
            <person name="Cleave R."/>
            <person name="Magrath M.J.L."/>
            <person name="Mikheyev A.S."/>
        </authorList>
    </citation>
    <scope>NUCLEOTIDE SEQUENCE [LARGE SCALE GENOMIC DNA]</scope>
    <source>
        <strain evidence="1">Daus_M_001</strain>
        <tissue evidence="1">Leg muscle</tissue>
    </source>
</reference>
<accession>A0ABQ9IAE2</accession>
<gene>
    <name evidence="1" type="ORF">PR048_005877</name>
</gene>
<proteinExistence type="predicted"/>
<comment type="caution">
    <text evidence="1">The sequence shown here is derived from an EMBL/GenBank/DDBJ whole genome shotgun (WGS) entry which is preliminary data.</text>
</comment>
<name>A0ABQ9IAE2_9NEOP</name>
<evidence type="ECO:0000313" key="2">
    <source>
        <dbReference type="Proteomes" id="UP001159363"/>
    </source>
</evidence>
<protein>
    <recommendedName>
        <fullName evidence="3">DUF659 domain-containing protein</fullName>
    </recommendedName>
</protein>
<dbReference type="EMBL" id="JARBHB010000002">
    <property type="protein sequence ID" value="KAJ8893286.1"/>
    <property type="molecule type" value="Genomic_DNA"/>
</dbReference>
<keyword evidence="2" id="KW-1185">Reference proteome</keyword>
<evidence type="ECO:0000313" key="1">
    <source>
        <dbReference type="EMBL" id="KAJ8893286.1"/>
    </source>
</evidence>
<sequence length="194" mass="21893">MQSKYHVKVRSGSPSTSERAENFILKTTRAFVSANIPLEKLDNDKLHNWLNKNVKGDGDIPSARKIIEEDIKSLKVVTCILCNETTDKGRRCVFNILFKKLEPASNQTTKLVATIILLTKYEIEFDPVIAIVSDSAPYMTKCFSNLAGLLENTVHLQCWAHNMYALLGNTWQSTLTLFNKSVGKIKKAFLNSRK</sequence>
<organism evidence="1 2">
    <name type="scientific">Dryococelus australis</name>
    <dbReference type="NCBI Taxonomy" id="614101"/>
    <lineage>
        <taxon>Eukaryota</taxon>
        <taxon>Metazoa</taxon>
        <taxon>Ecdysozoa</taxon>
        <taxon>Arthropoda</taxon>
        <taxon>Hexapoda</taxon>
        <taxon>Insecta</taxon>
        <taxon>Pterygota</taxon>
        <taxon>Neoptera</taxon>
        <taxon>Polyneoptera</taxon>
        <taxon>Phasmatodea</taxon>
        <taxon>Verophasmatodea</taxon>
        <taxon>Anareolatae</taxon>
        <taxon>Phasmatidae</taxon>
        <taxon>Eurycanthinae</taxon>
        <taxon>Dryococelus</taxon>
    </lineage>
</organism>
<evidence type="ECO:0008006" key="3">
    <source>
        <dbReference type="Google" id="ProtNLM"/>
    </source>
</evidence>
<dbReference type="Proteomes" id="UP001159363">
    <property type="component" value="Chromosome 2"/>
</dbReference>